<dbReference type="CDD" id="cd04301">
    <property type="entry name" value="NAT_SF"/>
    <property type="match status" value="1"/>
</dbReference>
<dbReference type="InterPro" id="IPR016181">
    <property type="entry name" value="Acyl_CoA_acyltransferase"/>
</dbReference>
<evidence type="ECO:0000313" key="2">
    <source>
        <dbReference type="EMBL" id="PWE58355.1"/>
    </source>
</evidence>
<dbReference type="OrthoDB" id="6293260at2"/>
<dbReference type="Proteomes" id="UP000245252">
    <property type="component" value="Unassembled WGS sequence"/>
</dbReference>
<dbReference type="Gene3D" id="3.40.630.30">
    <property type="match status" value="1"/>
</dbReference>
<name>A0A2U2DYE9_9HYPH</name>
<dbReference type="PANTHER" id="PTHR43792">
    <property type="entry name" value="GNAT FAMILY, PUTATIVE (AFU_ORTHOLOGUE AFUA_3G00765)-RELATED-RELATED"/>
    <property type="match status" value="1"/>
</dbReference>
<dbReference type="EMBL" id="QFBC01000001">
    <property type="protein sequence ID" value="PWE58355.1"/>
    <property type="molecule type" value="Genomic_DNA"/>
</dbReference>
<dbReference type="Pfam" id="PF13302">
    <property type="entry name" value="Acetyltransf_3"/>
    <property type="match status" value="1"/>
</dbReference>
<evidence type="ECO:0000313" key="3">
    <source>
        <dbReference type="Proteomes" id="UP000245252"/>
    </source>
</evidence>
<organism evidence="2 3">
    <name type="scientific">Metarhizobium album</name>
    <dbReference type="NCBI Taxonomy" id="2182425"/>
    <lineage>
        <taxon>Bacteria</taxon>
        <taxon>Pseudomonadati</taxon>
        <taxon>Pseudomonadota</taxon>
        <taxon>Alphaproteobacteria</taxon>
        <taxon>Hyphomicrobiales</taxon>
        <taxon>Rhizobiaceae</taxon>
        <taxon>Metarhizobium</taxon>
    </lineage>
</organism>
<keyword evidence="3" id="KW-1185">Reference proteome</keyword>
<keyword evidence="2" id="KW-0808">Transferase</keyword>
<dbReference type="GO" id="GO:0016747">
    <property type="term" value="F:acyltransferase activity, transferring groups other than amino-acyl groups"/>
    <property type="evidence" value="ECO:0007669"/>
    <property type="project" value="InterPro"/>
</dbReference>
<dbReference type="PANTHER" id="PTHR43792:SF16">
    <property type="entry name" value="N-ACETYLTRANSFERASE DOMAIN-CONTAINING PROTEIN"/>
    <property type="match status" value="1"/>
</dbReference>
<accession>A0A2U2DYE9</accession>
<dbReference type="InterPro" id="IPR051531">
    <property type="entry name" value="N-acetyltransferase"/>
</dbReference>
<gene>
    <name evidence="2" type="ORF">DEM27_04120</name>
</gene>
<comment type="caution">
    <text evidence="2">The sequence shown here is derived from an EMBL/GenBank/DDBJ whole genome shotgun (WGS) entry which is preliminary data.</text>
</comment>
<proteinExistence type="predicted"/>
<dbReference type="AlphaFoldDB" id="A0A2U2DYE9"/>
<protein>
    <submittedName>
        <fullName evidence="2">GNAT family N-acetyltransferase</fullName>
    </submittedName>
</protein>
<dbReference type="SUPFAM" id="SSF55729">
    <property type="entry name" value="Acyl-CoA N-acyltransferases (Nat)"/>
    <property type="match status" value="1"/>
</dbReference>
<sequence>MTTIPTLETERLLLRGHRLDDFEAYRALWSDADVVRYITGSPMSREQVWGRLMRIAGMWHHMGFGFFAVEEKATGRFIGEAGFHDLHRDMTPSIEGTLETGWALMPDWHGKGYATELLQTLLAWAEENFPEKCMTCIISPENAASIRVAGKMGFRETARTDYHGETILMERSRSAG</sequence>
<dbReference type="PROSITE" id="PS51186">
    <property type="entry name" value="GNAT"/>
    <property type="match status" value="1"/>
</dbReference>
<dbReference type="InterPro" id="IPR000182">
    <property type="entry name" value="GNAT_dom"/>
</dbReference>
<dbReference type="RefSeq" id="WP_109456874.1">
    <property type="nucleotide sequence ID" value="NZ_QFBC01000001.1"/>
</dbReference>
<reference evidence="2 3" key="1">
    <citation type="submission" date="2018-05" db="EMBL/GenBank/DDBJ databases">
        <title>The draft genome of strain NS-104.</title>
        <authorList>
            <person name="Hang P."/>
            <person name="Jiang J."/>
        </authorList>
    </citation>
    <scope>NUCLEOTIDE SEQUENCE [LARGE SCALE GENOMIC DNA]</scope>
    <source>
        <strain evidence="2 3">NS-104</strain>
    </source>
</reference>
<feature type="domain" description="N-acetyltransferase" evidence="1">
    <location>
        <begin position="12"/>
        <end position="174"/>
    </location>
</feature>
<evidence type="ECO:0000259" key="1">
    <source>
        <dbReference type="PROSITE" id="PS51186"/>
    </source>
</evidence>